<dbReference type="Proteomes" id="UP001151760">
    <property type="component" value="Unassembled WGS sequence"/>
</dbReference>
<reference evidence="1" key="1">
    <citation type="journal article" date="2022" name="Int. J. Mol. Sci.">
        <title>Draft Genome of Tanacetum Coccineum: Genomic Comparison of Closely Related Tanacetum-Family Plants.</title>
        <authorList>
            <person name="Yamashiro T."/>
            <person name="Shiraishi A."/>
            <person name="Nakayama K."/>
            <person name="Satake H."/>
        </authorList>
    </citation>
    <scope>NUCLEOTIDE SEQUENCE</scope>
</reference>
<reference evidence="1" key="2">
    <citation type="submission" date="2022-01" db="EMBL/GenBank/DDBJ databases">
        <authorList>
            <person name="Yamashiro T."/>
            <person name="Shiraishi A."/>
            <person name="Satake H."/>
            <person name="Nakayama K."/>
        </authorList>
    </citation>
    <scope>NUCLEOTIDE SEQUENCE</scope>
</reference>
<evidence type="ECO:0000313" key="2">
    <source>
        <dbReference type="Proteomes" id="UP001151760"/>
    </source>
</evidence>
<keyword evidence="2" id="KW-1185">Reference proteome</keyword>
<evidence type="ECO:0000313" key="1">
    <source>
        <dbReference type="EMBL" id="GJT61038.1"/>
    </source>
</evidence>
<proteinExistence type="predicted"/>
<organism evidence="1 2">
    <name type="scientific">Tanacetum coccineum</name>
    <dbReference type="NCBI Taxonomy" id="301880"/>
    <lineage>
        <taxon>Eukaryota</taxon>
        <taxon>Viridiplantae</taxon>
        <taxon>Streptophyta</taxon>
        <taxon>Embryophyta</taxon>
        <taxon>Tracheophyta</taxon>
        <taxon>Spermatophyta</taxon>
        <taxon>Magnoliopsida</taxon>
        <taxon>eudicotyledons</taxon>
        <taxon>Gunneridae</taxon>
        <taxon>Pentapetalae</taxon>
        <taxon>asterids</taxon>
        <taxon>campanulids</taxon>
        <taxon>Asterales</taxon>
        <taxon>Asteraceae</taxon>
        <taxon>Asteroideae</taxon>
        <taxon>Anthemideae</taxon>
        <taxon>Anthemidinae</taxon>
        <taxon>Tanacetum</taxon>
    </lineage>
</organism>
<sequence length="140" mass="16165">MIRTCYGHGLTKKAIIQKFYHVLDNPIQGILDARGILLYNTTNEAFKILEDKVLLKLDFSDDSYNPKPKTIVSAGGSNINPDLAILVEKFKAFATKIDFEFLFIRKELKEMRDGRRYNHASDYFMKDDTLMCDPMEANYV</sequence>
<gene>
    <name evidence="1" type="ORF">Tco_1004571</name>
</gene>
<protein>
    <submittedName>
        <fullName evidence="1">Uncharacterized protein</fullName>
    </submittedName>
</protein>
<accession>A0ABQ5FDQ6</accession>
<comment type="caution">
    <text evidence="1">The sequence shown here is derived from an EMBL/GenBank/DDBJ whole genome shotgun (WGS) entry which is preliminary data.</text>
</comment>
<name>A0ABQ5FDQ6_9ASTR</name>
<dbReference type="EMBL" id="BQNB010017253">
    <property type="protein sequence ID" value="GJT61038.1"/>
    <property type="molecule type" value="Genomic_DNA"/>
</dbReference>